<gene>
    <name evidence="2" type="ORF">MGAL_10B009194</name>
</gene>
<dbReference type="PANTHER" id="PTHR23282:SF146">
    <property type="entry name" value="RT07201P-RELATED"/>
    <property type="match status" value="1"/>
</dbReference>
<dbReference type="AlphaFoldDB" id="A0A8B6HIA9"/>
<dbReference type="PANTHER" id="PTHR23282">
    <property type="entry name" value="APICAL ENDOSOMAL GLYCOPROTEIN PRECURSOR"/>
    <property type="match status" value="1"/>
</dbReference>
<keyword evidence="3" id="KW-1185">Reference proteome</keyword>
<dbReference type="CDD" id="cd06263">
    <property type="entry name" value="MAM"/>
    <property type="match status" value="1"/>
</dbReference>
<dbReference type="SUPFAM" id="SSF49899">
    <property type="entry name" value="Concanavalin A-like lectins/glucanases"/>
    <property type="match status" value="1"/>
</dbReference>
<dbReference type="PROSITE" id="PS50060">
    <property type="entry name" value="MAM_2"/>
    <property type="match status" value="1"/>
</dbReference>
<evidence type="ECO:0000313" key="3">
    <source>
        <dbReference type="Proteomes" id="UP000596742"/>
    </source>
</evidence>
<accession>A0A8B6HIA9</accession>
<dbReference type="GO" id="GO:0016020">
    <property type="term" value="C:membrane"/>
    <property type="evidence" value="ECO:0007669"/>
    <property type="project" value="InterPro"/>
</dbReference>
<dbReference type="Proteomes" id="UP000596742">
    <property type="component" value="Unassembled WGS sequence"/>
</dbReference>
<dbReference type="Pfam" id="PF00629">
    <property type="entry name" value="MAM"/>
    <property type="match status" value="1"/>
</dbReference>
<dbReference type="InterPro" id="IPR013320">
    <property type="entry name" value="ConA-like_dom_sf"/>
</dbReference>
<name>A0A8B6HIA9_MYTGA</name>
<feature type="domain" description="MAM" evidence="1">
    <location>
        <begin position="7"/>
        <end position="170"/>
    </location>
</feature>
<comment type="caution">
    <text evidence="2">The sequence shown here is derived from an EMBL/GenBank/DDBJ whole genome shotgun (WGS) entry which is preliminary data.</text>
</comment>
<reference evidence="2" key="1">
    <citation type="submission" date="2018-11" db="EMBL/GenBank/DDBJ databases">
        <authorList>
            <person name="Alioto T."/>
            <person name="Alioto T."/>
        </authorList>
    </citation>
    <scope>NUCLEOTIDE SEQUENCE</scope>
</reference>
<dbReference type="SMART" id="SM00137">
    <property type="entry name" value="MAM"/>
    <property type="match status" value="1"/>
</dbReference>
<evidence type="ECO:0000313" key="2">
    <source>
        <dbReference type="EMBL" id="VDI79452.1"/>
    </source>
</evidence>
<sequence length="178" mass="20008">MFTGDLFVCGFELLDETCIFRNNDNDDFDWKLGQLNTPTLKTGPTDAYSGNQYAYIEVNKKKSGEVAVLSTDGTVLAASEYCLQFYYHMYGAHIGNLVVYIKENGSETWEIVFTKDGDQGNRWNHACLNLSYQNEITIEIEASKGGQTRKKNKGDIAIDEIQLSKGACTCQYIDSHLK</sequence>
<dbReference type="EMBL" id="UYJE01010075">
    <property type="protein sequence ID" value="VDI79452.1"/>
    <property type="molecule type" value="Genomic_DNA"/>
</dbReference>
<dbReference type="PRINTS" id="PR00020">
    <property type="entry name" value="MAMDOMAIN"/>
</dbReference>
<dbReference type="OrthoDB" id="6107927at2759"/>
<dbReference type="InterPro" id="IPR000998">
    <property type="entry name" value="MAM_dom"/>
</dbReference>
<evidence type="ECO:0000259" key="1">
    <source>
        <dbReference type="PROSITE" id="PS50060"/>
    </source>
</evidence>
<dbReference type="Gene3D" id="2.60.120.200">
    <property type="match status" value="1"/>
</dbReference>
<dbReference type="InterPro" id="IPR051560">
    <property type="entry name" value="MAM_domain-containing"/>
</dbReference>
<organism evidence="2 3">
    <name type="scientific">Mytilus galloprovincialis</name>
    <name type="common">Mediterranean mussel</name>
    <dbReference type="NCBI Taxonomy" id="29158"/>
    <lineage>
        <taxon>Eukaryota</taxon>
        <taxon>Metazoa</taxon>
        <taxon>Spiralia</taxon>
        <taxon>Lophotrochozoa</taxon>
        <taxon>Mollusca</taxon>
        <taxon>Bivalvia</taxon>
        <taxon>Autobranchia</taxon>
        <taxon>Pteriomorphia</taxon>
        <taxon>Mytilida</taxon>
        <taxon>Mytiloidea</taxon>
        <taxon>Mytilidae</taxon>
        <taxon>Mytilinae</taxon>
        <taxon>Mytilus</taxon>
    </lineage>
</organism>
<proteinExistence type="predicted"/>
<protein>
    <recommendedName>
        <fullName evidence="1">MAM domain-containing protein</fullName>
    </recommendedName>
</protein>